<feature type="transmembrane region" description="Helical" evidence="7">
    <location>
        <begin position="273"/>
        <end position="297"/>
    </location>
</feature>
<dbReference type="OrthoDB" id="1694171at2"/>
<feature type="transmembrane region" description="Helical" evidence="7">
    <location>
        <begin position="25"/>
        <end position="48"/>
    </location>
</feature>
<evidence type="ECO:0000256" key="7">
    <source>
        <dbReference type="SAM" id="Phobius"/>
    </source>
</evidence>
<comment type="subcellular location">
    <subcellularLocation>
        <location evidence="1">Cell membrane</location>
        <topology evidence="1">Multi-pass membrane protein</topology>
    </subcellularLocation>
</comment>
<keyword evidence="2" id="KW-1003">Cell membrane</keyword>
<evidence type="ECO:0000256" key="4">
    <source>
        <dbReference type="ARBA" id="ARBA00022989"/>
    </source>
</evidence>
<dbReference type="EMBL" id="SGJB01000003">
    <property type="protein sequence ID" value="TQQ85258.1"/>
    <property type="molecule type" value="Genomic_DNA"/>
</dbReference>
<dbReference type="GO" id="GO:0005886">
    <property type="term" value="C:plasma membrane"/>
    <property type="evidence" value="ECO:0007669"/>
    <property type="project" value="UniProtKB-SubCell"/>
</dbReference>
<feature type="transmembrane region" description="Helical" evidence="7">
    <location>
        <begin position="440"/>
        <end position="460"/>
    </location>
</feature>
<dbReference type="Pfam" id="PF02687">
    <property type="entry name" value="FtsX"/>
    <property type="match status" value="2"/>
</dbReference>
<keyword evidence="10" id="KW-1185">Reference proteome</keyword>
<feature type="transmembrane region" description="Helical" evidence="7">
    <location>
        <begin position="367"/>
        <end position="388"/>
    </location>
</feature>
<evidence type="ECO:0000256" key="1">
    <source>
        <dbReference type="ARBA" id="ARBA00004651"/>
    </source>
</evidence>
<dbReference type="InterPro" id="IPR003838">
    <property type="entry name" value="ABC3_permease_C"/>
</dbReference>
<keyword evidence="5 7" id="KW-0472">Membrane</keyword>
<feature type="domain" description="ABC3 transporter permease C-terminal" evidence="8">
    <location>
        <begin position="280"/>
        <end position="397"/>
    </location>
</feature>
<dbReference type="RefSeq" id="WP_142535310.1">
    <property type="nucleotide sequence ID" value="NZ_SGJB01000003.1"/>
</dbReference>
<organism evidence="9 10">
    <name type="scientific">Peptacetobacter hominis</name>
    <dbReference type="NCBI Taxonomy" id="2743610"/>
    <lineage>
        <taxon>Bacteria</taxon>
        <taxon>Bacillati</taxon>
        <taxon>Bacillota</taxon>
        <taxon>Clostridia</taxon>
        <taxon>Peptostreptococcales</taxon>
        <taxon>Peptostreptococcaceae</taxon>
        <taxon>Peptacetobacter</taxon>
    </lineage>
</organism>
<feature type="transmembrane region" description="Helical" evidence="7">
    <location>
        <begin position="752"/>
        <end position="776"/>
    </location>
</feature>
<evidence type="ECO:0000259" key="8">
    <source>
        <dbReference type="Pfam" id="PF02687"/>
    </source>
</evidence>
<sequence>MKVKNKQCIRNLSFKQFKFSRNRNIVAAFAIALTTILFTSLFTIAVSINDGFQQYNFRQCGGWNHGTFKYLTEEQFNELKTDSLIKEWGMRRFVGMPKEIPFNKSHVEIGYSDANQAHFMYCDPIKGRLPKEGTNEAATDTKVLQLLGIKPELGKQFTVTFDVDGHTVTETFTLCGWWEYDEAIIANHILIPQSRAEKIYSEVGLIPGYAKDGMTGTWNLDVMFKNSININKNIKQVLHNHGYQNEKKADNYISTGENWGYSSSQFFENADPVTLMGIIAIISIIIFTGYLIIYNVFQISVVNDIRFYGLLKTIGTTPKQIKKIIIYQAMMICIIGIPVGLVVGWFIGSALTPIIISQLDSIINTVSINPVIFIASTLFALFTVIISCRRPGKIAAKVSPIEAVKYTEVNNIRKKSKKSRGKVSLTSMAMSNLGRNKGKTIITILSLSLAVILLNFTVIFTKSFNMDKYLSNFVATDFIVADSSYFQSEGFFDTDASLDTDSIDDISSLDGITGKGKVYGKTSPIYQFITEDYYRKFNSSWLSSDEIKTNLKNKQKTSDGMLVDKAQLYGMDSFILDQLKVHSGDITKLRDSNKKYIAAVYMEDDYNKLIPESNWAKLGDTVKLRYVDELEYYNPDTGEIYTDDVNLDEVPKWRERAKKYRDVEYTVAAIVTIPSALDYRYYGSNEFVLNSDNFIQDSGTDNVMYYTFNSTDKSNTEIEKFLSDYTKNQHPELDYESKESYKSEFESFRSMFVIRGGTLCFIVGVVGILNFFNAVLTSILSRKREFAMLQSVGMTGKQLRKMLIYEGIYYVIGTGFASIIITIIIGPFIGSSMENMLWFFTYNFTIIPIILLLVIFMILGLIIPIIIYHFVSKATIVERLRESE</sequence>
<name>A0A544QX35_9FIRM</name>
<evidence type="ECO:0000313" key="9">
    <source>
        <dbReference type="EMBL" id="TQQ85258.1"/>
    </source>
</evidence>
<reference evidence="9 10" key="1">
    <citation type="submission" date="2019-02" db="EMBL/GenBank/DDBJ databases">
        <title>Peptostreptococcaceae bacterium ZHW00191 nov., a new bacterium isolated from the human gut.</title>
        <authorList>
            <person name="Zhou H.-W."/>
            <person name="Chen X.-J."/>
        </authorList>
    </citation>
    <scope>NUCLEOTIDE SEQUENCE [LARGE SCALE GENOMIC DNA]</scope>
    <source>
        <strain evidence="9 10">ZHW00191</strain>
    </source>
</reference>
<dbReference type="GO" id="GO:0022857">
    <property type="term" value="F:transmembrane transporter activity"/>
    <property type="evidence" value="ECO:0007669"/>
    <property type="project" value="TreeGrafter"/>
</dbReference>
<dbReference type="PANTHER" id="PTHR30572">
    <property type="entry name" value="MEMBRANE COMPONENT OF TRANSPORTER-RELATED"/>
    <property type="match status" value="1"/>
</dbReference>
<accession>A0A544QX35</accession>
<evidence type="ECO:0000256" key="2">
    <source>
        <dbReference type="ARBA" id="ARBA00022475"/>
    </source>
</evidence>
<feature type="transmembrane region" description="Helical" evidence="7">
    <location>
        <begin position="807"/>
        <end position="829"/>
    </location>
</feature>
<comment type="similarity">
    <text evidence="6">Belongs to the ABC-4 integral membrane protein family.</text>
</comment>
<evidence type="ECO:0000256" key="5">
    <source>
        <dbReference type="ARBA" id="ARBA00023136"/>
    </source>
</evidence>
<dbReference type="InterPro" id="IPR050250">
    <property type="entry name" value="Macrolide_Exporter_MacB"/>
</dbReference>
<feature type="transmembrane region" description="Helical" evidence="7">
    <location>
        <begin position="324"/>
        <end position="347"/>
    </location>
</feature>
<proteinExistence type="inferred from homology"/>
<evidence type="ECO:0000256" key="6">
    <source>
        <dbReference type="ARBA" id="ARBA00038076"/>
    </source>
</evidence>
<evidence type="ECO:0000256" key="3">
    <source>
        <dbReference type="ARBA" id="ARBA00022692"/>
    </source>
</evidence>
<dbReference type="PANTHER" id="PTHR30572:SF4">
    <property type="entry name" value="ABC TRANSPORTER PERMEASE YTRF"/>
    <property type="match status" value="1"/>
</dbReference>
<keyword evidence="3 7" id="KW-0812">Transmembrane</keyword>
<protein>
    <submittedName>
        <fullName evidence="9">ABC transporter permease</fullName>
    </submittedName>
</protein>
<comment type="caution">
    <text evidence="9">The sequence shown here is derived from an EMBL/GenBank/DDBJ whole genome shotgun (WGS) entry which is preliminary data.</text>
</comment>
<keyword evidence="4 7" id="KW-1133">Transmembrane helix</keyword>
<dbReference type="AlphaFoldDB" id="A0A544QX35"/>
<evidence type="ECO:0000313" key="10">
    <source>
        <dbReference type="Proteomes" id="UP000317863"/>
    </source>
</evidence>
<feature type="domain" description="ABC3 transporter permease C-terminal" evidence="8">
    <location>
        <begin position="760"/>
        <end position="873"/>
    </location>
</feature>
<dbReference type="Proteomes" id="UP000317863">
    <property type="component" value="Unassembled WGS sequence"/>
</dbReference>
<gene>
    <name evidence="9" type="ORF">EXD82_02350</name>
</gene>
<feature type="transmembrane region" description="Helical" evidence="7">
    <location>
        <begin position="849"/>
        <end position="871"/>
    </location>
</feature>